<feature type="region of interest" description="Disordered" evidence="1">
    <location>
        <begin position="1"/>
        <end position="20"/>
    </location>
</feature>
<evidence type="ECO:0000313" key="3">
    <source>
        <dbReference type="Proteomes" id="UP001166286"/>
    </source>
</evidence>
<reference evidence="2" key="1">
    <citation type="submission" date="2023-03" db="EMBL/GenBank/DDBJ databases">
        <title>Complete genome of Cladonia borealis.</title>
        <authorList>
            <person name="Park H."/>
        </authorList>
    </citation>
    <scope>NUCLEOTIDE SEQUENCE</scope>
    <source>
        <strain evidence="2">ANT050790</strain>
    </source>
</reference>
<dbReference type="PANTHER" id="PTHR38111">
    <property type="entry name" value="ZN(2)-C6 FUNGAL-TYPE DOMAIN-CONTAINING PROTEIN-RELATED"/>
    <property type="match status" value="1"/>
</dbReference>
<dbReference type="InterPro" id="IPR053178">
    <property type="entry name" value="Osmoadaptation_assoc"/>
</dbReference>
<dbReference type="AlphaFoldDB" id="A0AA39UX18"/>
<proteinExistence type="predicted"/>
<comment type="caution">
    <text evidence="2">The sequence shown here is derived from an EMBL/GenBank/DDBJ whole genome shotgun (WGS) entry which is preliminary data.</text>
</comment>
<keyword evidence="3" id="KW-1185">Reference proteome</keyword>
<sequence length="531" mass="59437">MPRGRPPLHHTKEEALAARREQVRKNVQAFRRRKQQHTEPVERCTAKSGSYTFVQEKINGANGHGAAEKACKDQPELGIEVVQQASEAISLPYRPRSVCSQTQSSKKGHSDYETNLSVALPLEIHAANLSLKQLVAAATIPFTPRQPSGTTGRHWTETLSVIANINSTLDLTLQALCLLQIGDVHSQTWLLHQSISLYDRALKDLRATLTDPQNGPNGLYGFRVEIFATSMALAFYELLSQNARSERSIGWMAHIEGAVTYLSMFPDFDVFALCHELSFHFLETICIFDALGARKPNCFSKSKWWRNNVDRLSDQGYGALLRMITTLPSVLENIDKAQEMVGGEEEAGWMGLLGVCQKLEAAFLDWFERNMDQNPARQTWTEASKGTCMLLDPDHFDPEPNVEFPSLYVARIYLLYWTSMILLYESLITIHENLGLGAAVDPLSTTFPGPSSSLHYNSTARAFALKVRYSVRYCLRPGHGIIGKSIIMLPLWIARKNLRSCGDVEAKWCDGEIERLGMGAISFGLKVKKEC</sequence>
<organism evidence="2 3">
    <name type="scientific">Cladonia borealis</name>
    <dbReference type="NCBI Taxonomy" id="184061"/>
    <lineage>
        <taxon>Eukaryota</taxon>
        <taxon>Fungi</taxon>
        <taxon>Dikarya</taxon>
        <taxon>Ascomycota</taxon>
        <taxon>Pezizomycotina</taxon>
        <taxon>Lecanoromycetes</taxon>
        <taxon>OSLEUM clade</taxon>
        <taxon>Lecanoromycetidae</taxon>
        <taxon>Lecanorales</taxon>
        <taxon>Lecanorineae</taxon>
        <taxon>Cladoniaceae</taxon>
        <taxon>Cladonia</taxon>
    </lineage>
</organism>
<dbReference type="Proteomes" id="UP001166286">
    <property type="component" value="Unassembled WGS sequence"/>
</dbReference>
<name>A0AA39UX18_9LECA</name>
<accession>A0AA39UX18</accession>
<gene>
    <name evidence="2" type="ORF">JMJ35_010486</name>
</gene>
<protein>
    <submittedName>
        <fullName evidence="2">Uncharacterized protein</fullName>
    </submittedName>
</protein>
<dbReference type="EMBL" id="JAFEKC020000025">
    <property type="protein sequence ID" value="KAK0507028.1"/>
    <property type="molecule type" value="Genomic_DNA"/>
</dbReference>
<evidence type="ECO:0000256" key="1">
    <source>
        <dbReference type="SAM" id="MobiDB-lite"/>
    </source>
</evidence>
<evidence type="ECO:0000313" key="2">
    <source>
        <dbReference type="EMBL" id="KAK0507028.1"/>
    </source>
</evidence>
<feature type="compositionally biased region" description="Basic and acidic residues" evidence="1">
    <location>
        <begin position="10"/>
        <end position="20"/>
    </location>
</feature>
<dbReference type="PANTHER" id="PTHR38111:SF11">
    <property type="entry name" value="TRANSCRIPTION FACTOR DOMAIN-CONTAINING PROTEIN-RELATED"/>
    <property type="match status" value="1"/>
</dbReference>